<accession>A0A9P5PI55</accession>
<evidence type="ECO:0000313" key="1">
    <source>
        <dbReference type="EMBL" id="KAF9062510.1"/>
    </source>
</evidence>
<keyword evidence="2" id="KW-1185">Reference proteome</keyword>
<comment type="caution">
    <text evidence="1">The sequence shown here is derived from an EMBL/GenBank/DDBJ whole genome shotgun (WGS) entry which is preliminary data.</text>
</comment>
<proteinExistence type="predicted"/>
<dbReference type="Proteomes" id="UP000772434">
    <property type="component" value="Unassembled WGS sequence"/>
</dbReference>
<reference evidence="1" key="1">
    <citation type="submission" date="2020-11" db="EMBL/GenBank/DDBJ databases">
        <authorList>
            <consortium name="DOE Joint Genome Institute"/>
            <person name="Ahrendt S."/>
            <person name="Riley R."/>
            <person name="Andreopoulos W."/>
            <person name="Labutti K."/>
            <person name="Pangilinan J."/>
            <person name="Ruiz-Duenas F.J."/>
            <person name="Barrasa J.M."/>
            <person name="Sanchez-Garcia M."/>
            <person name="Camarero S."/>
            <person name="Miyauchi S."/>
            <person name="Serrano A."/>
            <person name="Linde D."/>
            <person name="Babiker R."/>
            <person name="Drula E."/>
            <person name="Ayuso-Fernandez I."/>
            <person name="Pacheco R."/>
            <person name="Padilla G."/>
            <person name="Ferreira P."/>
            <person name="Barriuso J."/>
            <person name="Kellner H."/>
            <person name="Castanera R."/>
            <person name="Alfaro M."/>
            <person name="Ramirez L."/>
            <person name="Pisabarro A.G."/>
            <person name="Kuo A."/>
            <person name="Tritt A."/>
            <person name="Lipzen A."/>
            <person name="He G."/>
            <person name="Yan M."/>
            <person name="Ng V."/>
            <person name="Cullen D."/>
            <person name="Martin F."/>
            <person name="Rosso M.-N."/>
            <person name="Henrissat B."/>
            <person name="Hibbett D."/>
            <person name="Martinez A.T."/>
            <person name="Grigoriev I.V."/>
        </authorList>
    </citation>
    <scope>NUCLEOTIDE SEQUENCE</scope>
    <source>
        <strain evidence="1">AH 40177</strain>
    </source>
</reference>
<organism evidence="1 2">
    <name type="scientific">Rhodocollybia butyracea</name>
    <dbReference type="NCBI Taxonomy" id="206335"/>
    <lineage>
        <taxon>Eukaryota</taxon>
        <taxon>Fungi</taxon>
        <taxon>Dikarya</taxon>
        <taxon>Basidiomycota</taxon>
        <taxon>Agaricomycotina</taxon>
        <taxon>Agaricomycetes</taxon>
        <taxon>Agaricomycetidae</taxon>
        <taxon>Agaricales</taxon>
        <taxon>Marasmiineae</taxon>
        <taxon>Omphalotaceae</taxon>
        <taxon>Rhodocollybia</taxon>
    </lineage>
</organism>
<dbReference type="EMBL" id="JADNRY010000170">
    <property type="protein sequence ID" value="KAF9062510.1"/>
    <property type="molecule type" value="Genomic_DNA"/>
</dbReference>
<protein>
    <submittedName>
        <fullName evidence="1">Uncharacterized protein</fullName>
    </submittedName>
</protein>
<gene>
    <name evidence="1" type="ORF">BDP27DRAFT_1427843</name>
</gene>
<sequence length="99" mass="11078">MSRRPPLSSLVLVLPFPGHPVLWSPISHIHIHSPTPSRYSLTPPTTYLLYSPTPPKVYPIPPRLPTHLPTLGPPPITSGLPFPPPTLPWHPLPKYTLFY</sequence>
<name>A0A9P5PI55_9AGAR</name>
<evidence type="ECO:0000313" key="2">
    <source>
        <dbReference type="Proteomes" id="UP000772434"/>
    </source>
</evidence>
<dbReference type="AlphaFoldDB" id="A0A9P5PI55"/>